<accession>A0A2S6EYZ0</accession>
<dbReference type="PROSITE" id="PS00715">
    <property type="entry name" value="SIGMA70_1"/>
    <property type="match status" value="1"/>
</dbReference>
<feature type="region of interest" description="Sigma-70 factor domain-4" evidence="6">
    <location>
        <begin position="293"/>
        <end position="346"/>
    </location>
</feature>
<keyword evidence="2 6" id="KW-0805">Transcription regulation</keyword>
<dbReference type="NCBIfam" id="TIGR02937">
    <property type="entry name" value="sigma70-ECF"/>
    <property type="match status" value="1"/>
</dbReference>
<keyword evidence="1 6" id="KW-0963">Cytoplasm</keyword>
<dbReference type="InterPro" id="IPR009042">
    <property type="entry name" value="RNA_pol_sigma70_r1_2"/>
</dbReference>
<feature type="DNA-binding region" description="H-T-H motif" evidence="6">
    <location>
        <begin position="319"/>
        <end position="338"/>
    </location>
</feature>
<dbReference type="InterPro" id="IPR050239">
    <property type="entry name" value="Sigma-70_RNA_pol_init_factors"/>
</dbReference>
<dbReference type="Pfam" id="PF04542">
    <property type="entry name" value="Sigma70_r2"/>
    <property type="match status" value="1"/>
</dbReference>
<organism evidence="8 9">
    <name type="scientific">Legionella pneumophila</name>
    <dbReference type="NCBI Taxonomy" id="446"/>
    <lineage>
        <taxon>Bacteria</taxon>
        <taxon>Pseudomonadati</taxon>
        <taxon>Pseudomonadota</taxon>
        <taxon>Gammaproteobacteria</taxon>
        <taxon>Legionellales</taxon>
        <taxon>Legionellaceae</taxon>
        <taxon>Legionella</taxon>
    </lineage>
</organism>
<protein>
    <recommendedName>
        <fullName evidence="6">RNA polymerase sigma factor RpoS</fullName>
    </recommendedName>
    <alternativeName>
        <fullName evidence="6">Sigma S</fullName>
    </alternativeName>
    <alternativeName>
        <fullName evidence="6">Sigma-38</fullName>
    </alternativeName>
</protein>
<evidence type="ECO:0000256" key="3">
    <source>
        <dbReference type="ARBA" id="ARBA00023082"/>
    </source>
</evidence>
<dbReference type="EMBL" id="PQWY01000011">
    <property type="protein sequence ID" value="PPK30409.1"/>
    <property type="molecule type" value="Genomic_DNA"/>
</dbReference>
<dbReference type="Pfam" id="PF04545">
    <property type="entry name" value="Sigma70_r4"/>
    <property type="match status" value="1"/>
</dbReference>
<dbReference type="GO" id="GO:0006352">
    <property type="term" value="P:DNA-templated transcription initiation"/>
    <property type="evidence" value="ECO:0007669"/>
    <property type="project" value="UniProtKB-UniRule"/>
</dbReference>
<dbReference type="Pfam" id="PF00140">
    <property type="entry name" value="Sigma70_r1_2"/>
    <property type="match status" value="1"/>
</dbReference>
<evidence type="ECO:0000256" key="6">
    <source>
        <dbReference type="HAMAP-Rule" id="MF_00959"/>
    </source>
</evidence>
<feature type="compositionally biased region" description="Acidic residues" evidence="7">
    <location>
        <begin position="35"/>
        <end position="49"/>
    </location>
</feature>
<dbReference type="Pfam" id="PF04539">
    <property type="entry name" value="Sigma70_r3"/>
    <property type="match status" value="1"/>
</dbReference>
<comment type="caution">
    <text evidence="8">The sequence shown here is derived from an EMBL/GenBank/DDBJ whole genome shotgun (WGS) entry which is preliminary data.</text>
</comment>
<feature type="region of interest" description="Sigma-70 factor domain-3" evidence="6">
    <location>
        <begin position="205"/>
        <end position="280"/>
    </location>
</feature>
<dbReference type="AlphaFoldDB" id="A0A2S6EYZ0"/>
<feature type="region of interest" description="Disordered" evidence="7">
    <location>
        <begin position="13"/>
        <end position="49"/>
    </location>
</feature>
<dbReference type="InterPro" id="IPR014284">
    <property type="entry name" value="RNA_pol_sigma-70_dom"/>
</dbReference>
<reference evidence="8 9" key="1">
    <citation type="submission" date="2018-02" db="EMBL/GenBank/DDBJ databases">
        <title>Draft genome sequences of four Legionella pneumophila clinical strains isolated in Ontario.</title>
        <authorList>
            <person name="Fortuna A."/>
            <person name="Ramnarine R."/>
            <person name="Li A."/>
            <person name="Frantz C."/>
            <person name="Mallo G."/>
        </authorList>
    </citation>
    <scope>NUCLEOTIDE SEQUENCE [LARGE SCALE GENOMIC DNA]</scope>
    <source>
        <strain evidence="8 9">LG61</strain>
    </source>
</reference>
<dbReference type="PRINTS" id="PR00046">
    <property type="entry name" value="SIGMA70FCT"/>
</dbReference>
<evidence type="ECO:0000256" key="7">
    <source>
        <dbReference type="SAM" id="MobiDB-lite"/>
    </source>
</evidence>
<gene>
    <name evidence="6" type="primary">rpoS</name>
    <name evidence="8" type="ORF">C3928_06470</name>
</gene>
<evidence type="ECO:0000256" key="2">
    <source>
        <dbReference type="ARBA" id="ARBA00023015"/>
    </source>
</evidence>
<dbReference type="Proteomes" id="UP000239239">
    <property type="component" value="Unassembled WGS sequence"/>
</dbReference>
<comment type="subunit">
    <text evidence="6">Interacts with the RNA polymerase core enzyme.</text>
</comment>
<dbReference type="InterPro" id="IPR013324">
    <property type="entry name" value="RNA_pol_sigma_r3/r4-like"/>
</dbReference>
<evidence type="ECO:0000313" key="9">
    <source>
        <dbReference type="Proteomes" id="UP000239239"/>
    </source>
</evidence>
<feature type="short sequence motif" description="Interaction with polymerase core subunit RpoC" evidence="6">
    <location>
        <begin position="149"/>
        <end position="152"/>
    </location>
</feature>
<dbReference type="Gene3D" id="1.10.601.10">
    <property type="entry name" value="RNA Polymerase Primary Sigma Factor"/>
    <property type="match status" value="1"/>
</dbReference>
<keyword evidence="5 6" id="KW-0804">Transcription</keyword>
<dbReference type="InterPro" id="IPR013325">
    <property type="entry name" value="RNA_pol_sigma_r2"/>
</dbReference>
<comment type="subcellular location">
    <subcellularLocation>
        <location evidence="6">Cytoplasm</location>
    </subcellularLocation>
</comment>
<dbReference type="PANTHER" id="PTHR30603">
    <property type="entry name" value="RNA POLYMERASE SIGMA FACTOR RPO"/>
    <property type="match status" value="1"/>
</dbReference>
<evidence type="ECO:0000313" key="8">
    <source>
        <dbReference type="EMBL" id="PPK30409.1"/>
    </source>
</evidence>
<dbReference type="InterPro" id="IPR007624">
    <property type="entry name" value="RNA_pol_sigma70_r3"/>
</dbReference>
<feature type="region of interest" description="Sigma-70 factor domain-1" evidence="6">
    <location>
        <begin position="87"/>
        <end position="120"/>
    </location>
</feature>
<dbReference type="PROSITE" id="PS00716">
    <property type="entry name" value="SIGMA70_2"/>
    <property type="match status" value="1"/>
</dbReference>
<dbReference type="NCBIfam" id="TIGR02394">
    <property type="entry name" value="rpoS_proteo"/>
    <property type="match status" value="1"/>
</dbReference>
<dbReference type="GO" id="GO:0003677">
    <property type="term" value="F:DNA binding"/>
    <property type="evidence" value="ECO:0007669"/>
    <property type="project" value="UniProtKB-UniRule"/>
</dbReference>
<evidence type="ECO:0000256" key="4">
    <source>
        <dbReference type="ARBA" id="ARBA00023125"/>
    </source>
</evidence>
<dbReference type="GO" id="GO:0016987">
    <property type="term" value="F:sigma factor activity"/>
    <property type="evidence" value="ECO:0007669"/>
    <property type="project" value="UniProtKB-UniRule"/>
</dbReference>
<dbReference type="SUPFAM" id="SSF88946">
    <property type="entry name" value="Sigma2 domain of RNA polymerase sigma factors"/>
    <property type="match status" value="1"/>
</dbReference>
<dbReference type="InterPro" id="IPR007627">
    <property type="entry name" value="RNA_pol_sigma70_r2"/>
</dbReference>
<sequence>MLRSKKLFQGIAKHIGDTMQDEEEPIKDKEFKEEEWSEPDDDSLLSEEDVEPDIEKMEEELDEFPEFIDEEAFPSFQRGKNIAKALDATQLYLGEIGFSPLLTAEEEIHYATLALKGDMEARKKMIESNLRLVVKIARRYLNRGLPLLDLIEEGNLGLMKSVEKFDPKRGFRFSTYATWWIRQTIERAIMNQTRTIRLPIHVVKELNVYLRAARQLTQKLDHEPSPEEIAEMVDKPLEDVQKLLGLNDKVASVDTPIGFDETKSLLDTIADENSLNPAELLTNENLRQHIESLLDKLTENQQQVIARRFGLRGFEKATLEDVGKEIDLTRERVRQIQVEALKTLRTLLERVGLTQEDLF</sequence>
<dbReference type="NCBIfam" id="NF004207">
    <property type="entry name" value="PRK05657.1"/>
    <property type="match status" value="1"/>
</dbReference>
<dbReference type="Gene3D" id="1.10.10.10">
    <property type="entry name" value="Winged helix-like DNA-binding domain superfamily/Winged helix DNA-binding domain"/>
    <property type="match status" value="2"/>
</dbReference>
<dbReference type="SUPFAM" id="SSF88659">
    <property type="entry name" value="Sigma3 and sigma4 domains of RNA polymerase sigma factors"/>
    <property type="match status" value="2"/>
</dbReference>
<dbReference type="HAMAP" id="MF_00959">
    <property type="entry name" value="Sigma70_RpoS"/>
    <property type="match status" value="1"/>
</dbReference>
<dbReference type="InterPro" id="IPR012761">
    <property type="entry name" value="RNA_pol_sigma_RpoS"/>
</dbReference>
<evidence type="ECO:0000256" key="5">
    <source>
        <dbReference type="ARBA" id="ARBA00023163"/>
    </source>
</evidence>
<dbReference type="InterPro" id="IPR036388">
    <property type="entry name" value="WH-like_DNA-bd_sf"/>
</dbReference>
<proteinExistence type="inferred from homology"/>
<keyword evidence="3 6" id="KW-0731">Sigma factor</keyword>
<name>A0A2S6EYZ0_LEGPN</name>
<evidence type="ECO:0000256" key="1">
    <source>
        <dbReference type="ARBA" id="ARBA00022490"/>
    </source>
</evidence>
<dbReference type="CDD" id="cd06171">
    <property type="entry name" value="Sigma70_r4"/>
    <property type="match status" value="1"/>
</dbReference>
<keyword evidence="4 6" id="KW-0238">DNA-binding</keyword>
<dbReference type="PANTHER" id="PTHR30603:SF67">
    <property type="entry name" value="RNA POLYMERASE SIGMA FACTOR RPOS"/>
    <property type="match status" value="1"/>
</dbReference>
<dbReference type="GO" id="GO:0005737">
    <property type="term" value="C:cytoplasm"/>
    <property type="evidence" value="ECO:0007669"/>
    <property type="project" value="UniProtKB-SubCell"/>
</dbReference>
<comment type="function">
    <text evidence="6">Sigma factors are initiation factors that promote the attachment of RNA polymerase to specific initiation sites and are then released. This sigma factor is the master transcriptional regulator of the stationary phase and the general stress response.</text>
</comment>
<comment type="similarity">
    <text evidence="6">Belongs to the sigma-70 factor family. RpoS subfamily.</text>
</comment>
<dbReference type="FunFam" id="1.10.601.10:FF:000001">
    <property type="entry name" value="RNA polymerase sigma factor SigA"/>
    <property type="match status" value="1"/>
</dbReference>
<feature type="region of interest" description="Sigma-70 factor domain-2" evidence="6">
    <location>
        <begin position="125"/>
        <end position="195"/>
    </location>
</feature>
<dbReference type="OrthoDB" id="9809557at2"/>
<dbReference type="InterPro" id="IPR000943">
    <property type="entry name" value="RNA_pol_sigma70"/>
</dbReference>
<dbReference type="InterPro" id="IPR007630">
    <property type="entry name" value="RNA_pol_sigma70_r4"/>
</dbReference>